<name>A0AAW0ABJ1_9AGAR</name>
<evidence type="ECO:0008006" key="4">
    <source>
        <dbReference type="Google" id="ProtNLM"/>
    </source>
</evidence>
<keyword evidence="1" id="KW-0732">Signal</keyword>
<dbReference type="Proteomes" id="UP001362999">
    <property type="component" value="Unassembled WGS sequence"/>
</dbReference>
<sequence>MCLRIVLRSVLILHAHITMGVYAPIGSADPRNRLVSGRYRLVFETQENLLHNPFGPLESKINVNDNPGVSLFRTALILATFQSR</sequence>
<dbReference type="EMBL" id="JAWWNJ010000077">
    <property type="protein sequence ID" value="KAK7005875.1"/>
    <property type="molecule type" value="Genomic_DNA"/>
</dbReference>
<evidence type="ECO:0000313" key="3">
    <source>
        <dbReference type="Proteomes" id="UP001362999"/>
    </source>
</evidence>
<evidence type="ECO:0000256" key="1">
    <source>
        <dbReference type="SAM" id="SignalP"/>
    </source>
</evidence>
<feature type="chain" id="PRO_5043810432" description="Secreted protein" evidence="1">
    <location>
        <begin position="29"/>
        <end position="84"/>
    </location>
</feature>
<keyword evidence="3" id="KW-1185">Reference proteome</keyword>
<feature type="signal peptide" evidence="1">
    <location>
        <begin position="1"/>
        <end position="28"/>
    </location>
</feature>
<organism evidence="2 3">
    <name type="scientific">Favolaschia claudopus</name>
    <dbReference type="NCBI Taxonomy" id="2862362"/>
    <lineage>
        <taxon>Eukaryota</taxon>
        <taxon>Fungi</taxon>
        <taxon>Dikarya</taxon>
        <taxon>Basidiomycota</taxon>
        <taxon>Agaricomycotina</taxon>
        <taxon>Agaricomycetes</taxon>
        <taxon>Agaricomycetidae</taxon>
        <taxon>Agaricales</taxon>
        <taxon>Marasmiineae</taxon>
        <taxon>Mycenaceae</taxon>
        <taxon>Favolaschia</taxon>
    </lineage>
</organism>
<accession>A0AAW0ABJ1</accession>
<gene>
    <name evidence="2" type="ORF">R3P38DRAFT_1722215</name>
</gene>
<comment type="caution">
    <text evidence="2">The sequence shown here is derived from an EMBL/GenBank/DDBJ whole genome shotgun (WGS) entry which is preliminary data.</text>
</comment>
<evidence type="ECO:0000313" key="2">
    <source>
        <dbReference type="EMBL" id="KAK7005875.1"/>
    </source>
</evidence>
<dbReference type="AlphaFoldDB" id="A0AAW0ABJ1"/>
<reference evidence="2 3" key="1">
    <citation type="journal article" date="2024" name="J Genomics">
        <title>Draft genome sequencing and assembly of Favolaschia claudopus CIRM-BRFM 2984 isolated from oak limbs.</title>
        <authorList>
            <person name="Navarro D."/>
            <person name="Drula E."/>
            <person name="Chaduli D."/>
            <person name="Cazenave R."/>
            <person name="Ahrendt S."/>
            <person name="Wang J."/>
            <person name="Lipzen A."/>
            <person name="Daum C."/>
            <person name="Barry K."/>
            <person name="Grigoriev I.V."/>
            <person name="Favel A."/>
            <person name="Rosso M.N."/>
            <person name="Martin F."/>
        </authorList>
    </citation>
    <scope>NUCLEOTIDE SEQUENCE [LARGE SCALE GENOMIC DNA]</scope>
    <source>
        <strain evidence="2 3">CIRM-BRFM 2984</strain>
    </source>
</reference>
<proteinExistence type="predicted"/>
<protein>
    <recommendedName>
        <fullName evidence="4">Secreted protein</fullName>
    </recommendedName>
</protein>